<feature type="compositionally biased region" description="Polar residues" evidence="5">
    <location>
        <begin position="522"/>
        <end position="541"/>
    </location>
</feature>
<keyword evidence="2" id="KW-0812">Transmembrane</keyword>
<feature type="chain" id="PRO_5042263134" description="Ras-GEF domain-containing protein" evidence="6">
    <location>
        <begin position="19"/>
        <end position="1308"/>
    </location>
</feature>
<evidence type="ECO:0000259" key="7">
    <source>
        <dbReference type="SMART" id="SM00147"/>
    </source>
</evidence>
<proteinExistence type="predicted"/>
<feature type="region of interest" description="Disordered" evidence="5">
    <location>
        <begin position="522"/>
        <end position="557"/>
    </location>
</feature>
<keyword evidence="3" id="KW-1133">Transmembrane helix</keyword>
<dbReference type="InterPro" id="IPR035952">
    <property type="entry name" value="Rhomboid-like_sf"/>
</dbReference>
<dbReference type="EMBL" id="JADGJH010001439">
    <property type="protein sequence ID" value="KAJ3113536.1"/>
    <property type="molecule type" value="Genomic_DNA"/>
</dbReference>
<evidence type="ECO:0000256" key="2">
    <source>
        <dbReference type="ARBA" id="ARBA00022692"/>
    </source>
</evidence>
<feature type="compositionally biased region" description="Low complexity" evidence="5">
    <location>
        <begin position="576"/>
        <end position="589"/>
    </location>
</feature>
<evidence type="ECO:0000313" key="9">
    <source>
        <dbReference type="Proteomes" id="UP001211907"/>
    </source>
</evidence>
<dbReference type="InterPro" id="IPR036964">
    <property type="entry name" value="RASGEF_cat_dom_sf"/>
</dbReference>
<keyword evidence="6" id="KW-0732">Signal</keyword>
<feature type="compositionally biased region" description="Acidic residues" evidence="5">
    <location>
        <begin position="410"/>
        <end position="432"/>
    </location>
</feature>
<feature type="domain" description="Ras-GEF" evidence="7">
    <location>
        <begin position="777"/>
        <end position="1128"/>
    </location>
</feature>
<keyword evidence="9" id="KW-1185">Reference proteome</keyword>
<dbReference type="Gene3D" id="1.10.840.10">
    <property type="entry name" value="Ras guanine-nucleotide exchange factors catalytic domain"/>
    <property type="match status" value="1"/>
</dbReference>
<dbReference type="SMART" id="SM00147">
    <property type="entry name" value="RasGEF"/>
    <property type="match status" value="1"/>
</dbReference>
<name>A0AAD5SX72_9FUNG</name>
<comment type="subcellular location">
    <subcellularLocation>
        <location evidence="1">Membrane</location>
        <topology evidence="1">Multi-pass membrane protein</topology>
    </subcellularLocation>
</comment>
<dbReference type="Gene3D" id="1.20.1540.10">
    <property type="entry name" value="Rhomboid-like"/>
    <property type="match status" value="1"/>
</dbReference>
<evidence type="ECO:0000256" key="1">
    <source>
        <dbReference type="ARBA" id="ARBA00004141"/>
    </source>
</evidence>
<dbReference type="GO" id="GO:0004252">
    <property type="term" value="F:serine-type endopeptidase activity"/>
    <property type="evidence" value="ECO:0007669"/>
    <property type="project" value="InterPro"/>
</dbReference>
<gene>
    <name evidence="8" type="ORF">HK100_001948</name>
</gene>
<evidence type="ECO:0000256" key="5">
    <source>
        <dbReference type="SAM" id="MobiDB-lite"/>
    </source>
</evidence>
<dbReference type="SUPFAM" id="SSF48366">
    <property type="entry name" value="Ras GEF"/>
    <property type="match status" value="1"/>
</dbReference>
<dbReference type="GO" id="GO:0016020">
    <property type="term" value="C:membrane"/>
    <property type="evidence" value="ECO:0007669"/>
    <property type="project" value="UniProtKB-SubCell"/>
</dbReference>
<dbReference type="GO" id="GO:0007264">
    <property type="term" value="P:small GTPase-mediated signal transduction"/>
    <property type="evidence" value="ECO:0007669"/>
    <property type="project" value="InterPro"/>
</dbReference>
<evidence type="ECO:0000256" key="3">
    <source>
        <dbReference type="ARBA" id="ARBA00022989"/>
    </source>
</evidence>
<feature type="region of interest" description="Disordered" evidence="5">
    <location>
        <begin position="576"/>
        <end position="595"/>
    </location>
</feature>
<feature type="compositionally biased region" description="Low complexity" evidence="5">
    <location>
        <begin position="1266"/>
        <end position="1281"/>
    </location>
</feature>
<protein>
    <recommendedName>
        <fullName evidence="7">Ras-GEF domain-containing protein</fullName>
    </recommendedName>
</protein>
<dbReference type="SUPFAM" id="SSF144091">
    <property type="entry name" value="Rhomboid-like"/>
    <property type="match status" value="1"/>
</dbReference>
<dbReference type="Pfam" id="PF00617">
    <property type="entry name" value="RasGEF"/>
    <property type="match status" value="1"/>
</dbReference>
<feature type="region of interest" description="Disordered" evidence="5">
    <location>
        <begin position="401"/>
        <end position="432"/>
    </location>
</feature>
<accession>A0AAD5SX72</accession>
<evidence type="ECO:0000256" key="4">
    <source>
        <dbReference type="ARBA" id="ARBA00023136"/>
    </source>
</evidence>
<feature type="region of interest" description="Disordered" evidence="5">
    <location>
        <begin position="1258"/>
        <end position="1291"/>
    </location>
</feature>
<dbReference type="Proteomes" id="UP001211907">
    <property type="component" value="Unassembled WGS sequence"/>
</dbReference>
<evidence type="ECO:0000313" key="8">
    <source>
        <dbReference type="EMBL" id="KAJ3113536.1"/>
    </source>
</evidence>
<dbReference type="InterPro" id="IPR023578">
    <property type="entry name" value="Ras_GEF_dom_sf"/>
</dbReference>
<sequence>MSLFGLGIIGLTLPSLVSQNYARLGLSKPPITQSVIAKTMLLRISVTDSLQDMRIISPLYTIITHMFYHKDLSHWFSNIYALVVLTSGTESTLQSLLSMAFTFFGGGIGGVLGHIVYATVVTRRNAAANENLRSIDKAQDSFAAGIKWGVGFITGNPNATAIELPKISSFFRERTCIVCGASAGVYALMGAECVRLSIRLYAELNKLARINRRPYLDNLAIHERKLVHSNIVSILTVAIGHAVAIGSQVVAVSGLIGQAKSNDGYSIISPATQPTNSVPFLNIDETVGYAAHLGLNQKQMDKIDRAIQKADTLLSRGNQSLAYQCYFKAIQLIADHMLQNTTFEASADPESETQTRRHKIKNTVVAKPKDSQRLFGLAHLWLVSVPDDSFQKKNSFTEVEDIVEGSVNTEDFDSDYDEENDEDDDESVDEESLCGVDDTISDSHEGRSVEITATPPDLAATANSTIALEADNQSITIAALPIPTLMQDTPVLPQKNLPNTTTATLQLNSPAISNGIMMAISNSQQSGSKRSEKSNSTSGILEQSDFRQQRLSHPRSLCNSVRSTVRLSILALNTTNTPSSAASSQPTSPELSAFSPSVTFADTNEYILDHEFTATTASSGVSGVPNVPLPVFNHSNLVIVTQEAKPIKEQTQTIIGPSIIDKQEKEEITEARNINAFIKSPEHDNTDKPLKKPPAEKLPYIPLIPTSPLQHQHTHIVQSYSRCVQELERINSSRTTSGQQALQTLSVVRRLMETTTLLKNKQAQVAGEISQWNSKEFLDIAPKLLAINIHLCDWDLFSTLITIDDLMVYSAATIPNNATFFGGGSDEQILPPLPRSFKSCIDFSIFISRLVSSTILTAASKTLSPSPYANNTPNKATVSNFLSPKPHVLSSSASSASLSSLLSTTSSLASTTATIAVILPENSTATVKTISQWLQVLAILHFLRNYQSMYAIVSGFRHPAVANVLFSTPTTTITTATNQQSQSQTIWSKIPPKLRLIFENASTIVSTTTANDSAYRRATNSTARTPLVPLLGVFLDDLKKHRTSLSSSSSLAVTRFVALQGDFERWKCATNSADGLCAAAAAEATSTESCYTKEKSDRNAGVLHWILSREWVGEERLWEMSLVATAASGGGVVFGEEALLIDVDGEKKIKQRLNFGSGSKIFGKLIKKATTGHKIGGSSSGVLEDDGGLVLSSSASIMSSLTGSALLFSHDDRDLNDHVYEEYYKNLDAAAAAAASAGAFTSVGVAQTANGDAAKFESRQADFQISPHSSTSSISSTMTTPTPTPVPSADEKLSIDNLRARLEMLKRK</sequence>
<keyword evidence="4" id="KW-0472">Membrane</keyword>
<reference evidence="8" key="1">
    <citation type="submission" date="2020-05" db="EMBL/GenBank/DDBJ databases">
        <title>Phylogenomic resolution of chytrid fungi.</title>
        <authorList>
            <person name="Stajich J.E."/>
            <person name="Amses K."/>
            <person name="Simmons R."/>
            <person name="Seto K."/>
            <person name="Myers J."/>
            <person name="Bonds A."/>
            <person name="Quandt C.A."/>
            <person name="Barry K."/>
            <person name="Liu P."/>
            <person name="Grigoriev I."/>
            <person name="Longcore J.E."/>
            <person name="James T.Y."/>
        </authorList>
    </citation>
    <scope>NUCLEOTIDE SEQUENCE</scope>
    <source>
        <strain evidence="8">JEL0513</strain>
    </source>
</reference>
<organism evidence="8 9">
    <name type="scientific">Physocladia obscura</name>
    <dbReference type="NCBI Taxonomy" id="109957"/>
    <lineage>
        <taxon>Eukaryota</taxon>
        <taxon>Fungi</taxon>
        <taxon>Fungi incertae sedis</taxon>
        <taxon>Chytridiomycota</taxon>
        <taxon>Chytridiomycota incertae sedis</taxon>
        <taxon>Chytridiomycetes</taxon>
        <taxon>Chytridiales</taxon>
        <taxon>Chytriomycetaceae</taxon>
        <taxon>Physocladia</taxon>
    </lineage>
</organism>
<dbReference type="GO" id="GO:0005085">
    <property type="term" value="F:guanyl-nucleotide exchange factor activity"/>
    <property type="evidence" value="ECO:0007669"/>
    <property type="project" value="InterPro"/>
</dbReference>
<comment type="caution">
    <text evidence="8">The sequence shown here is derived from an EMBL/GenBank/DDBJ whole genome shotgun (WGS) entry which is preliminary data.</text>
</comment>
<feature type="signal peptide" evidence="6">
    <location>
        <begin position="1"/>
        <end position="18"/>
    </location>
</feature>
<feature type="region of interest" description="Disordered" evidence="5">
    <location>
        <begin position="437"/>
        <end position="456"/>
    </location>
</feature>
<dbReference type="InterPro" id="IPR001895">
    <property type="entry name" value="RASGEF_cat_dom"/>
</dbReference>
<evidence type="ECO:0000256" key="6">
    <source>
        <dbReference type="SAM" id="SignalP"/>
    </source>
</evidence>